<feature type="binding site" evidence="6">
    <location>
        <position position="361"/>
    </location>
    <ligand>
        <name>substrate</name>
    </ligand>
</feature>
<sequence length="415" mass="45552">MTDIQTLNPPQRLLMGPGPINADPRVLRAMSAQLIGQYDPAMTGFMNETMARYRQIFKTNNEWTFLIDGTSRAGIEAALLSMLRPGDKVLVPIMGRFGHLLAEIATRAQAEVHTIEVAWGEVFQPEQIEAAIKRVQPRVLAMVQGDTSTTMNQPLQDIGAICQQHDVLFYCDATASIVGNDLPADEWQVDALTVGLQKCLGGPSGSAPITLSDQCVDWIRQRKKVEAGIRTADHQDGVEPLIRSNYFDLGMIMDYWGEERLNHHTEATNMLYCASECARIVIEEGVDECVARHKLHGDAMLTGVQALGLRVFGDINHKMNNVVGVYIPSEVNGDKVRNQMLTDFGIEIGTSFGPLHGKIWRIGTMGYNARKDTVLQTLACLDACLHANGYHGPSGEATLAALAYYQSNTASPAIK</sequence>
<comment type="cofactor">
    <cofactor evidence="1 7">
        <name>pyridoxal 5'-phosphate</name>
        <dbReference type="ChEBI" id="CHEBI:597326"/>
    </cofactor>
</comment>
<name>A0A3E0TT20_9GAMM</name>
<dbReference type="GO" id="GO:0019265">
    <property type="term" value="P:glycine biosynthetic process, by transamination of glyoxylate"/>
    <property type="evidence" value="ECO:0007669"/>
    <property type="project" value="TreeGrafter"/>
</dbReference>
<feature type="modified residue" description="N6-(pyridoxal phosphate)lysine" evidence="7">
    <location>
        <position position="198"/>
    </location>
</feature>
<dbReference type="Gene3D" id="3.40.640.10">
    <property type="entry name" value="Type I PLP-dependent aspartate aminotransferase-like (Major domain)"/>
    <property type="match status" value="1"/>
</dbReference>
<dbReference type="SUPFAM" id="SSF53383">
    <property type="entry name" value="PLP-dependent transferases"/>
    <property type="match status" value="1"/>
</dbReference>
<evidence type="ECO:0000259" key="8">
    <source>
        <dbReference type="Pfam" id="PF00266"/>
    </source>
</evidence>
<organism evidence="9 10">
    <name type="scientific">Thalassotalea euphylliae</name>
    <dbReference type="NCBI Taxonomy" id="1655234"/>
    <lineage>
        <taxon>Bacteria</taxon>
        <taxon>Pseudomonadati</taxon>
        <taxon>Pseudomonadota</taxon>
        <taxon>Gammaproteobacteria</taxon>
        <taxon>Alteromonadales</taxon>
        <taxon>Colwelliaceae</taxon>
        <taxon>Thalassotalea</taxon>
    </lineage>
</organism>
<evidence type="ECO:0000313" key="9">
    <source>
        <dbReference type="EMBL" id="REL27623.1"/>
    </source>
</evidence>
<comment type="similarity">
    <text evidence="2">Belongs to the class-V pyridoxal-phosphate-dependent aminotransferase family.</text>
</comment>
<dbReference type="Pfam" id="PF00266">
    <property type="entry name" value="Aminotran_5"/>
    <property type="match status" value="1"/>
</dbReference>
<dbReference type="InterPro" id="IPR000192">
    <property type="entry name" value="Aminotrans_V_dom"/>
</dbReference>
<dbReference type="Proteomes" id="UP000256478">
    <property type="component" value="Unassembled WGS sequence"/>
</dbReference>
<keyword evidence="3 9" id="KW-0032">Aminotransferase</keyword>
<evidence type="ECO:0000256" key="1">
    <source>
        <dbReference type="ARBA" id="ARBA00001933"/>
    </source>
</evidence>
<dbReference type="GO" id="GO:0008453">
    <property type="term" value="F:alanine-glyoxylate transaminase activity"/>
    <property type="evidence" value="ECO:0007669"/>
    <property type="project" value="TreeGrafter"/>
</dbReference>
<protein>
    <submittedName>
        <fullName evidence="9">Alanine--glyoxylate aminotransferase family protein</fullName>
    </submittedName>
</protein>
<evidence type="ECO:0000256" key="6">
    <source>
        <dbReference type="PIRSR" id="PIRSR000524-1"/>
    </source>
</evidence>
<keyword evidence="5 7" id="KW-0663">Pyridoxal phosphate</keyword>
<dbReference type="AlphaFoldDB" id="A0A3E0TT20"/>
<dbReference type="FunFam" id="3.40.640.10:FF:000027">
    <property type="entry name" value="Serine--pyruvate aminotransferase, mitochondrial"/>
    <property type="match status" value="1"/>
</dbReference>
<evidence type="ECO:0000256" key="5">
    <source>
        <dbReference type="ARBA" id="ARBA00022898"/>
    </source>
</evidence>
<dbReference type="InterPro" id="IPR015424">
    <property type="entry name" value="PyrdxlP-dep_Trfase"/>
</dbReference>
<dbReference type="InterPro" id="IPR015421">
    <property type="entry name" value="PyrdxlP-dep_Trfase_major"/>
</dbReference>
<dbReference type="OrthoDB" id="9766472at2"/>
<dbReference type="InterPro" id="IPR015422">
    <property type="entry name" value="PyrdxlP-dep_Trfase_small"/>
</dbReference>
<evidence type="ECO:0000256" key="4">
    <source>
        <dbReference type="ARBA" id="ARBA00022679"/>
    </source>
</evidence>
<dbReference type="GO" id="GO:0004760">
    <property type="term" value="F:L-serine-pyruvate transaminase activity"/>
    <property type="evidence" value="ECO:0007669"/>
    <property type="project" value="TreeGrafter"/>
</dbReference>
<dbReference type="RefSeq" id="WP_116008696.1">
    <property type="nucleotide sequence ID" value="NZ_QUOU01000001.1"/>
</dbReference>
<dbReference type="InterPro" id="IPR024169">
    <property type="entry name" value="SP_NH2Trfase/AEP_transaminase"/>
</dbReference>
<dbReference type="PIRSF" id="PIRSF000524">
    <property type="entry name" value="SPT"/>
    <property type="match status" value="1"/>
</dbReference>
<dbReference type="Gene3D" id="3.90.1150.10">
    <property type="entry name" value="Aspartate Aminotransferase, domain 1"/>
    <property type="match status" value="1"/>
</dbReference>
<evidence type="ECO:0000256" key="2">
    <source>
        <dbReference type="ARBA" id="ARBA00009236"/>
    </source>
</evidence>
<feature type="domain" description="Aminotransferase class V" evidence="8">
    <location>
        <begin position="42"/>
        <end position="206"/>
    </location>
</feature>
<comment type="caution">
    <text evidence="9">The sequence shown here is derived from an EMBL/GenBank/DDBJ whole genome shotgun (WGS) entry which is preliminary data.</text>
</comment>
<dbReference type="PANTHER" id="PTHR21152:SF40">
    <property type="entry name" value="ALANINE--GLYOXYLATE AMINOTRANSFERASE"/>
    <property type="match status" value="1"/>
</dbReference>
<evidence type="ECO:0000256" key="3">
    <source>
        <dbReference type="ARBA" id="ARBA00022576"/>
    </source>
</evidence>
<evidence type="ECO:0000256" key="7">
    <source>
        <dbReference type="PIRSR" id="PIRSR000524-50"/>
    </source>
</evidence>
<proteinExistence type="inferred from homology"/>
<accession>A0A3E0TT20</accession>
<evidence type="ECO:0000313" key="10">
    <source>
        <dbReference type="Proteomes" id="UP000256478"/>
    </source>
</evidence>
<keyword evidence="4 9" id="KW-0808">Transferase</keyword>
<dbReference type="PANTHER" id="PTHR21152">
    <property type="entry name" value="AMINOTRANSFERASE CLASS V"/>
    <property type="match status" value="1"/>
</dbReference>
<reference evidence="9 10" key="1">
    <citation type="submission" date="2018-08" db="EMBL/GenBank/DDBJ databases">
        <title>Thalassotalea euphylliae genome.</title>
        <authorList>
            <person name="Summers S."/>
            <person name="Rice S.A."/>
            <person name="Freckelton M.L."/>
            <person name="Nedved B.T."/>
            <person name="Hadfield M.G."/>
        </authorList>
    </citation>
    <scope>NUCLEOTIDE SEQUENCE [LARGE SCALE GENOMIC DNA]</scope>
    <source>
        <strain evidence="9 10">H1</strain>
    </source>
</reference>
<gene>
    <name evidence="9" type="ORF">DXX93_14375</name>
</gene>
<dbReference type="EMBL" id="QUOU01000001">
    <property type="protein sequence ID" value="REL27623.1"/>
    <property type="molecule type" value="Genomic_DNA"/>
</dbReference>